<evidence type="ECO:0000313" key="1">
    <source>
        <dbReference type="EMBL" id="KAH7832890.1"/>
    </source>
</evidence>
<sequence length="99" mass="10832">MSPKPCLPNNFLGIPVKAKFIYTTASKIVPRLATHYGFAAKTNTLISEFVHSTVTRSSRGTLRLISFKLLSTSVISIGNRSRQYSMSSVRVFPGIAAII</sequence>
<reference evidence="1 2" key="1">
    <citation type="journal article" date="2021" name="Hortic Res">
        <title>High-quality reference genome and annotation aids understanding of berry development for evergreen blueberry (Vaccinium darrowii).</title>
        <authorList>
            <person name="Yu J."/>
            <person name="Hulse-Kemp A.M."/>
            <person name="Babiker E."/>
            <person name="Staton M."/>
        </authorList>
    </citation>
    <scope>NUCLEOTIDE SEQUENCE [LARGE SCALE GENOMIC DNA]</scope>
    <source>
        <strain evidence="2">cv. NJ 8807/NJ 8810</strain>
        <tissue evidence="1">Young leaf</tissue>
    </source>
</reference>
<accession>A0ACB7WXA4</accession>
<evidence type="ECO:0000313" key="2">
    <source>
        <dbReference type="Proteomes" id="UP000828048"/>
    </source>
</evidence>
<dbReference type="EMBL" id="CM037152">
    <property type="protein sequence ID" value="KAH7832890.1"/>
    <property type="molecule type" value="Genomic_DNA"/>
</dbReference>
<keyword evidence="2" id="KW-1185">Reference proteome</keyword>
<dbReference type="Proteomes" id="UP000828048">
    <property type="component" value="Chromosome 2"/>
</dbReference>
<gene>
    <name evidence="1" type="ORF">Vadar_001099</name>
</gene>
<name>A0ACB7WXA4_9ERIC</name>
<comment type="caution">
    <text evidence="1">The sequence shown here is derived from an EMBL/GenBank/DDBJ whole genome shotgun (WGS) entry which is preliminary data.</text>
</comment>
<protein>
    <submittedName>
        <fullName evidence="1">Uncharacterized protein</fullName>
    </submittedName>
</protein>
<proteinExistence type="predicted"/>
<organism evidence="1 2">
    <name type="scientific">Vaccinium darrowii</name>
    <dbReference type="NCBI Taxonomy" id="229202"/>
    <lineage>
        <taxon>Eukaryota</taxon>
        <taxon>Viridiplantae</taxon>
        <taxon>Streptophyta</taxon>
        <taxon>Embryophyta</taxon>
        <taxon>Tracheophyta</taxon>
        <taxon>Spermatophyta</taxon>
        <taxon>Magnoliopsida</taxon>
        <taxon>eudicotyledons</taxon>
        <taxon>Gunneridae</taxon>
        <taxon>Pentapetalae</taxon>
        <taxon>asterids</taxon>
        <taxon>Ericales</taxon>
        <taxon>Ericaceae</taxon>
        <taxon>Vaccinioideae</taxon>
        <taxon>Vaccinieae</taxon>
        <taxon>Vaccinium</taxon>
    </lineage>
</organism>